<dbReference type="Pfam" id="PF11706">
    <property type="entry name" value="zf-CGNR"/>
    <property type="match status" value="1"/>
</dbReference>
<evidence type="ECO:0000259" key="1">
    <source>
        <dbReference type="Pfam" id="PF11706"/>
    </source>
</evidence>
<reference evidence="2 3" key="1">
    <citation type="submission" date="2017-03" db="EMBL/GenBank/DDBJ databases">
        <title>Draft genome sequence of Streptomyces scabrisporus NF3, endophyte isolated from Amphipterygium adstringens.</title>
        <authorList>
            <person name="Vazquez M."/>
            <person name="Ceapa C.D."/>
            <person name="Rodriguez Luna D."/>
            <person name="Sanchez Esquivel S."/>
        </authorList>
    </citation>
    <scope>NUCLEOTIDE SEQUENCE [LARGE SCALE GENOMIC DNA]</scope>
    <source>
        <strain evidence="2 3">NF3</strain>
    </source>
</reference>
<dbReference type="InterPro" id="IPR021005">
    <property type="entry name" value="Znf_CGNR"/>
</dbReference>
<dbReference type="STRING" id="159449.B4N89_39300"/>
<comment type="caution">
    <text evidence="2">The sequence shown here is derived from an EMBL/GenBank/DDBJ whole genome shotgun (WGS) entry which is preliminary data.</text>
</comment>
<proteinExistence type="predicted"/>
<dbReference type="Proteomes" id="UP000190037">
    <property type="component" value="Unassembled WGS sequence"/>
</dbReference>
<dbReference type="EMBL" id="MWQN01000003">
    <property type="protein sequence ID" value="OPC78230.1"/>
    <property type="molecule type" value="Genomic_DNA"/>
</dbReference>
<gene>
    <name evidence="2" type="ORF">B4N89_39300</name>
</gene>
<dbReference type="PANTHER" id="PTHR35525">
    <property type="entry name" value="BLL6575 PROTEIN"/>
    <property type="match status" value="1"/>
</dbReference>
<protein>
    <recommendedName>
        <fullName evidence="1">Zinc finger CGNR domain-containing protein</fullName>
    </recommendedName>
</protein>
<dbReference type="Pfam" id="PF07336">
    <property type="entry name" value="ABATE"/>
    <property type="match status" value="1"/>
</dbReference>
<name>A0A1T3NNE7_9ACTN</name>
<sequence>MRIPMADYVAGATFASDLVNTSPTVRADTGDALPDPAALTGLLAGHDLRLDALADGGAPTDDDLHAVRLLRREVRGVVETETVEQAVAGSGVLVARAGLAPVLDRAAGGGWQWYVPTEPGASLADELAAFVAVGLFGAVRTLGHERFRACAGPDCRGVFVDTSRAGRRRYCLPDLCGNRVNVANHRARRLRAGVAR</sequence>
<dbReference type="Gene3D" id="1.10.3300.10">
    <property type="entry name" value="Jann2411-like domain"/>
    <property type="match status" value="1"/>
</dbReference>
<dbReference type="OrthoDB" id="3531194at2"/>
<dbReference type="AlphaFoldDB" id="A0A1T3NNE7"/>
<dbReference type="PANTHER" id="PTHR35525:SF3">
    <property type="entry name" value="BLL6575 PROTEIN"/>
    <property type="match status" value="1"/>
</dbReference>
<evidence type="ECO:0000313" key="2">
    <source>
        <dbReference type="EMBL" id="OPC78230.1"/>
    </source>
</evidence>
<feature type="domain" description="Zinc finger CGNR" evidence="1">
    <location>
        <begin position="146"/>
        <end position="189"/>
    </location>
</feature>
<accession>A0A1T3NNE7</accession>
<dbReference type="InterPro" id="IPR023286">
    <property type="entry name" value="ABATE_dom_sf"/>
</dbReference>
<organism evidence="2 3">
    <name type="scientific">Embleya scabrispora</name>
    <dbReference type="NCBI Taxonomy" id="159449"/>
    <lineage>
        <taxon>Bacteria</taxon>
        <taxon>Bacillati</taxon>
        <taxon>Actinomycetota</taxon>
        <taxon>Actinomycetes</taxon>
        <taxon>Kitasatosporales</taxon>
        <taxon>Streptomycetaceae</taxon>
        <taxon>Embleya</taxon>
    </lineage>
</organism>
<dbReference type="RefSeq" id="WP_078981326.1">
    <property type="nucleotide sequence ID" value="NZ_MWQN01000003.1"/>
</dbReference>
<keyword evidence="3" id="KW-1185">Reference proteome</keyword>
<dbReference type="SUPFAM" id="SSF160904">
    <property type="entry name" value="Jann2411-like"/>
    <property type="match status" value="1"/>
</dbReference>
<dbReference type="InterPro" id="IPR010852">
    <property type="entry name" value="ABATE"/>
</dbReference>
<evidence type="ECO:0000313" key="3">
    <source>
        <dbReference type="Proteomes" id="UP000190037"/>
    </source>
</evidence>